<protein>
    <submittedName>
        <fullName evidence="2">ROK family protein</fullName>
    </submittedName>
</protein>
<dbReference type="Proteomes" id="UP000253934">
    <property type="component" value="Unassembled WGS sequence"/>
</dbReference>
<dbReference type="InterPro" id="IPR049874">
    <property type="entry name" value="ROK_cs"/>
</dbReference>
<dbReference type="InterPro" id="IPR043129">
    <property type="entry name" value="ATPase_NBD"/>
</dbReference>
<dbReference type="PANTHER" id="PTHR18964:SF149">
    <property type="entry name" value="BIFUNCTIONAL UDP-N-ACETYLGLUCOSAMINE 2-EPIMERASE_N-ACETYLMANNOSAMINE KINASE"/>
    <property type="match status" value="1"/>
</dbReference>
<dbReference type="AlphaFoldDB" id="A0A369KWG4"/>
<comment type="similarity">
    <text evidence="1">Belongs to the ROK (NagC/XylR) family.</text>
</comment>
<reference evidence="2" key="1">
    <citation type="submission" date="2018-04" db="EMBL/GenBank/DDBJ databases">
        <title>Draft genome sequence of the Candidatus Spirobacillus cienkowskii, a pathogen of freshwater Daphnia species, reconstructed from hemolymph metagenomic reads.</title>
        <authorList>
            <person name="Bresciani L."/>
            <person name="Lemos L.N."/>
            <person name="Wale N."/>
            <person name="Lin J.Y."/>
            <person name="Fernandes G.R."/>
            <person name="Duffy M.A."/>
            <person name="Rodrigues J.M."/>
        </authorList>
    </citation>
    <scope>NUCLEOTIDE SEQUENCE [LARGE SCALE GENOMIC DNA]</scope>
    <source>
        <strain evidence="2">Binning01</strain>
    </source>
</reference>
<evidence type="ECO:0000313" key="2">
    <source>
        <dbReference type="EMBL" id="RDB37045.1"/>
    </source>
</evidence>
<evidence type="ECO:0000313" key="3">
    <source>
        <dbReference type="Proteomes" id="UP000253934"/>
    </source>
</evidence>
<sequence>MFGNYGKLQVLFFIDSVGDKIMYLIGFDIGGTKVEAMLIYIGNLKSNISVISSFEFQKSTGDIVPGFVLYKKRVATERHHGYEQLIDKMAILTNEICAEKNVALEKLSGIGLSVPGPVDPKTELVTSSNTMVLVGHNLHNDLSKKLGLSCPIISENDANCFALAESLCGAGLEYFKKTGIPVNKQVAIGLILGSGFGGGIIVNGKVVTGRRGGAGEVGHMTLYPGGYPCYCGRAGCAEQYLCGPALESALNNRIYSQIEKRPSAAQIFELYKAQDPIALAVVKRYKSDLALFLGSLTCCLDPHYFVFGGGLSLQDIIYDGLEKKVGENTYLPEQPIPIYKHKIGDSAGAIGAALVVLDQNNLHF</sequence>
<dbReference type="Gene3D" id="3.30.420.40">
    <property type="match status" value="2"/>
</dbReference>
<name>A0A369KWG4_9BACT</name>
<dbReference type="PANTHER" id="PTHR18964">
    <property type="entry name" value="ROK (REPRESSOR, ORF, KINASE) FAMILY"/>
    <property type="match status" value="1"/>
</dbReference>
<organism evidence="2 3">
    <name type="scientific">Spirobacillus cienkowskii</name>
    <dbReference type="NCBI Taxonomy" id="495820"/>
    <lineage>
        <taxon>Bacteria</taxon>
        <taxon>Pseudomonadati</taxon>
        <taxon>Bdellovibrionota</taxon>
        <taxon>Oligoflexia</taxon>
        <taxon>Silvanigrellales</taxon>
        <taxon>Spirobacillus</taxon>
    </lineage>
</organism>
<accession>A0A369KWG4</accession>
<dbReference type="EMBL" id="QOVW01000011">
    <property type="protein sequence ID" value="RDB37045.1"/>
    <property type="molecule type" value="Genomic_DNA"/>
</dbReference>
<dbReference type="PROSITE" id="PS01125">
    <property type="entry name" value="ROK"/>
    <property type="match status" value="1"/>
</dbReference>
<proteinExistence type="inferred from homology"/>
<dbReference type="SUPFAM" id="SSF53067">
    <property type="entry name" value="Actin-like ATPase domain"/>
    <property type="match status" value="1"/>
</dbReference>
<evidence type="ECO:0000256" key="1">
    <source>
        <dbReference type="ARBA" id="ARBA00006479"/>
    </source>
</evidence>
<keyword evidence="3" id="KW-1185">Reference proteome</keyword>
<dbReference type="InterPro" id="IPR000600">
    <property type="entry name" value="ROK"/>
</dbReference>
<comment type="caution">
    <text evidence="2">The sequence shown here is derived from an EMBL/GenBank/DDBJ whole genome shotgun (WGS) entry which is preliminary data.</text>
</comment>
<gene>
    <name evidence="2" type="ORF">DCC88_01990</name>
</gene>
<dbReference type="Pfam" id="PF00480">
    <property type="entry name" value="ROK"/>
    <property type="match status" value="1"/>
</dbReference>